<dbReference type="AlphaFoldDB" id="A0A1Q9CSE5"/>
<protein>
    <recommendedName>
        <fullName evidence="3">Reverse transcriptase domain-containing protein</fullName>
    </recommendedName>
</protein>
<evidence type="ECO:0000313" key="1">
    <source>
        <dbReference type="EMBL" id="OLP85856.1"/>
    </source>
</evidence>
<name>A0A1Q9CSE5_SYMMI</name>
<proteinExistence type="predicted"/>
<evidence type="ECO:0000313" key="2">
    <source>
        <dbReference type="Proteomes" id="UP000186817"/>
    </source>
</evidence>
<dbReference type="Proteomes" id="UP000186817">
    <property type="component" value="Unassembled WGS sequence"/>
</dbReference>
<evidence type="ECO:0008006" key="3">
    <source>
        <dbReference type="Google" id="ProtNLM"/>
    </source>
</evidence>
<reference evidence="1 2" key="1">
    <citation type="submission" date="2016-02" db="EMBL/GenBank/DDBJ databases">
        <title>Genome analysis of coral dinoflagellate symbionts highlights evolutionary adaptations to a symbiotic lifestyle.</title>
        <authorList>
            <person name="Aranda M."/>
            <person name="Li Y."/>
            <person name="Liew Y.J."/>
            <person name="Baumgarten S."/>
            <person name="Simakov O."/>
            <person name="Wilson M."/>
            <person name="Piel J."/>
            <person name="Ashoor H."/>
            <person name="Bougouffa S."/>
            <person name="Bajic V.B."/>
            <person name="Ryu T."/>
            <person name="Ravasi T."/>
            <person name="Bayer T."/>
            <person name="Micklem G."/>
            <person name="Kim H."/>
            <person name="Bhak J."/>
            <person name="Lajeunesse T.C."/>
            <person name="Voolstra C.R."/>
        </authorList>
    </citation>
    <scope>NUCLEOTIDE SEQUENCE [LARGE SCALE GENOMIC DNA]</scope>
    <source>
        <strain evidence="1 2">CCMP2467</strain>
    </source>
</reference>
<dbReference type="EMBL" id="LSRX01000951">
    <property type="protein sequence ID" value="OLP85856.1"/>
    <property type="molecule type" value="Genomic_DNA"/>
</dbReference>
<comment type="caution">
    <text evidence="1">The sequence shown here is derived from an EMBL/GenBank/DDBJ whole genome shotgun (WGS) entry which is preliminary data.</text>
</comment>
<sequence>MWKSARKLQQKEQKQWKKTAMKKIAEQDWSVKKVLVEISRDHSWELSLTERDDWKTTLRKHFEAIFNKQQQGEVAAKMHAILHRLSCLCKQTAWKPFTMEALKAILPHPIWRERLREIFNDMLYTARIEESIEAGATVRLARMAHDWGLEFYIAKLDIRKAFDSVFQESLAQHVSEVVGERGGQPWEVRAWVSLVHADKIAVQVAGESVPVQQSNGGSRKSCGFGCTGCQGWGEHMDDNYIWSTSRRHLQHLLKDLSERLPRQGLHLHPIKTDIIHNDEGKVTVEVAGQTVAAKGPHHIIHVLGSPLSFHGGTAGSLV</sequence>
<gene>
    <name evidence="1" type="ORF">AK812_SmicGene33108</name>
</gene>
<keyword evidence="2" id="KW-1185">Reference proteome</keyword>
<organism evidence="1 2">
    <name type="scientific">Symbiodinium microadriaticum</name>
    <name type="common">Dinoflagellate</name>
    <name type="synonym">Zooxanthella microadriatica</name>
    <dbReference type="NCBI Taxonomy" id="2951"/>
    <lineage>
        <taxon>Eukaryota</taxon>
        <taxon>Sar</taxon>
        <taxon>Alveolata</taxon>
        <taxon>Dinophyceae</taxon>
        <taxon>Suessiales</taxon>
        <taxon>Symbiodiniaceae</taxon>
        <taxon>Symbiodinium</taxon>
    </lineage>
</organism>
<dbReference type="OrthoDB" id="10276371at2759"/>
<accession>A0A1Q9CSE5</accession>